<proteinExistence type="predicted"/>
<dbReference type="Pfam" id="PF12670">
    <property type="entry name" value="DUF3792"/>
    <property type="match status" value="1"/>
</dbReference>
<dbReference type="AlphaFoldDB" id="A0A366Y201"/>
<dbReference type="InterPro" id="IPR023804">
    <property type="entry name" value="DUF3792_TM"/>
</dbReference>
<dbReference type="NCBIfam" id="TIGR04086">
    <property type="entry name" value="TIGR04086_membr"/>
    <property type="match status" value="1"/>
</dbReference>
<keyword evidence="3" id="KW-1185">Reference proteome</keyword>
<gene>
    <name evidence="2" type="ORF">DS031_05170</name>
</gene>
<evidence type="ECO:0000313" key="3">
    <source>
        <dbReference type="Proteomes" id="UP000253314"/>
    </source>
</evidence>
<feature type="transmembrane region" description="Helical" evidence="1">
    <location>
        <begin position="70"/>
        <end position="90"/>
    </location>
</feature>
<keyword evidence="1" id="KW-1133">Transmembrane helix</keyword>
<evidence type="ECO:0000256" key="1">
    <source>
        <dbReference type="SAM" id="Phobius"/>
    </source>
</evidence>
<feature type="transmembrane region" description="Helical" evidence="1">
    <location>
        <begin position="12"/>
        <end position="32"/>
    </location>
</feature>
<evidence type="ECO:0000313" key="2">
    <source>
        <dbReference type="EMBL" id="RBW70424.1"/>
    </source>
</evidence>
<dbReference type="EMBL" id="QOCW01000004">
    <property type="protein sequence ID" value="RBW70424.1"/>
    <property type="molecule type" value="Genomic_DNA"/>
</dbReference>
<dbReference type="RefSeq" id="WP_113804874.1">
    <property type="nucleotide sequence ID" value="NZ_QOCW01000004.1"/>
</dbReference>
<keyword evidence="1" id="KW-0472">Membrane</keyword>
<comment type="caution">
    <text evidence="2">The sequence shown here is derived from an EMBL/GenBank/DDBJ whole genome shotgun (WGS) entry which is preliminary data.</text>
</comment>
<sequence length="124" mass="13434">MSVQQLLRAVGYGFLAIITIVLSISFIFSVILRFSSLTEGSIRWLIVGSSFIAIFIGGIIAGGRGKERGWIIGALTGLLYTIFVFFVQFLGYSMTFDSSQMLFHFGYMGTAVLGGVIGVNLSSK</sequence>
<keyword evidence="1" id="KW-0812">Transmembrane</keyword>
<dbReference type="Proteomes" id="UP000253314">
    <property type="component" value="Unassembled WGS sequence"/>
</dbReference>
<feature type="transmembrane region" description="Helical" evidence="1">
    <location>
        <begin position="44"/>
        <end position="63"/>
    </location>
</feature>
<accession>A0A366Y201</accession>
<feature type="transmembrane region" description="Helical" evidence="1">
    <location>
        <begin position="102"/>
        <end position="121"/>
    </location>
</feature>
<organism evidence="2 3">
    <name type="scientific">Bacillus taeanensis</name>
    <dbReference type="NCBI Taxonomy" id="273032"/>
    <lineage>
        <taxon>Bacteria</taxon>
        <taxon>Bacillati</taxon>
        <taxon>Bacillota</taxon>
        <taxon>Bacilli</taxon>
        <taxon>Bacillales</taxon>
        <taxon>Bacillaceae</taxon>
        <taxon>Bacillus</taxon>
    </lineage>
</organism>
<dbReference type="OrthoDB" id="2988991at2"/>
<protein>
    <submittedName>
        <fullName evidence="2">TIGR04086 family membrane protein</fullName>
    </submittedName>
</protein>
<reference evidence="2 3" key="1">
    <citation type="submission" date="2018-07" db="EMBL/GenBank/DDBJ databases">
        <title>Lottiidibacillus patelloidae gen. nov., sp. nov., isolated from the intestinal tract of a marine limpet and the reclassification of B. taeanensis BH030017T, B. algicola KMM 3737T and B. hwajinpoensis SW-72T as genus Lottiidibacillus.</title>
        <authorList>
            <person name="Liu R."/>
            <person name="Huang Z."/>
        </authorList>
    </citation>
    <scope>NUCLEOTIDE SEQUENCE [LARGE SCALE GENOMIC DNA]</scope>
    <source>
        <strain evidence="2 3">BH030017</strain>
    </source>
</reference>
<name>A0A366Y201_9BACI</name>